<dbReference type="AlphaFoldDB" id="B7KK54"/>
<dbReference type="HOGENOM" id="CLU_160746_1_0_3"/>
<organism evidence="1 2">
    <name type="scientific">Gloeothece citriformis (strain PCC 7424)</name>
    <name type="common">Cyanothece sp. (strain PCC 7424)</name>
    <dbReference type="NCBI Taxonomy" id="65393"/>
    <lineage>
        <taxon>Bacteria</taxon>
        <taxon>Bacillati</taxon>
        <taxon>Cyanobacteriota</taxon>
        <taxon>Cyanophyceae</taxon>
        <taxon>Oscillatoriophycideae</taxon>
        <taxon>Chroococcales</taxon>
        <taxon>Aphanothecaceae</taxon>
        <taxon>Gloeothece</taxon>
        <taxon>Gloeothece citriformis</taxon>
    </lineage>
</organism>
<dbReference type="KEGG" id="cyc:PCC7424_2522"/>
<name>B7KK54_GLOC7</name>
<dbReference type="Proteomes" id="UP000002384">
    <property type="component" value="Chromosome"/>
</dbReference>
<keyword evidence="2" id="KW-1185">Reference proteome</keyword>
<dbReference type="STRING" id="65393.PCC7424_2522"/>
<dbReference type="RefSeq" id="WP_015954542.1">
    <property type="nucleotide sequence ID" value="NC_011729.1"/>
</dbReference>
<sequence>MYKCPVCGYKGLEAPPYESGSPSFEICPSCGTEFGYDDAETDHATLRHVWIEAGAKWWSSSTCPPPGWNPYEQLREAKLPSN</sequence>
<accession>B7KK54</accession>
<protein>
    <submittedName>
        <fullName evidence="1">Uncharacterized protein</fullName>
    </submittedName>
</protein>
<dbReference type="EMBL" id="CP001291">
    <property type="protein sequence ID" value="ACK70939.1"/>
    <property type="molecule type" value="Genomic_DNA"/>
</dbReference>
<dbReference type="eggNOG" id="COG1592">
    <property type="taxonomic scope" value="Bacteria"/>
</dbReference>
<gene>
    <name evidence="1" type="ordered locus">PCC7424_2522</name>
</gene>
<evidence type="ECO:0000313" key="2">
    <source>
        <dbReference type="Proteomes" id="UP000002384"/>
    </source>
</evidence>
<evidence type="ECO:0000313" key="1">
    <source>
        <dbReference type="EMBL" id="ACK70939.1"/>
    </source>
</evidence>
<proteinExistence type="predicted"/>
<dbReference type="OrthoDB" id="1456570at2"/>
<reference evidence="2" key="1">
    <citation type="journal article" date="2011" name="MBio">
        <title>Novel metabolic attributes of the genus Cyanothece, comprising a group of unicellular nitrogen-fixing Cyanobacteria.</title>
        <authorList>
            <person name="Bandyopadhyay A."/>
            <person name="Elvitigala T."/>
            <person name="Welsh E."/>
            <person name="Stockel J."/>
            <person name="Liberton M."/>
            <person name="Min H."/>
            <person name="Sherman L.A."/>
            <person name="Pakrasi H.B."/>
        </authorList>
    </citation>
    <scope>NUCLEOTIDE SEQUENCE [LARGE SCALE GENOMIC DNA]</scope>
    <source>
        <strain evidence="2">PCC 7424</strain>
    </source>
</reference>